<evidence type="ECO:0000313" key="10">
    <source>
        <dbReference type="Proteomes" id="UP000262029"/>
    </source>
</evidence>
<evidence type="ECO:0000256" key="5">
    <source>
        <dbReference type="ARBA" id="ARBA00023136"/>
    </source>
</evidence>
<dbReference type="InterPro" id="IPR018588">
    <property type="entry name" value="Dihaem_cytochrome-c"/>
</dbReference>
<dbReference type="GO" id="GO:0022904">
    <property type="term" value="P:respiratory electron transport chain"/>
    <property type="evidence" value="ECO:0007669"/>
    <property type="project" value="InterPro"/>
</dbReference>
<keyword evidence="11" id="KW-1185">Reference proteome</keyword>
<evidence type="ECO:0000313" key="11">
    <source>
        <dbReference type="Proteomes" id="UP000290580"/>
    </source>
</evidence>
<evidence type="ECO:0000256" key="1">
    <source>
        <dbReference type="ARBA" id="ARBA00004651"/>
    </source>
</evidence>
<dbReference type="AlphaFoldDB" id="A0AAD0SN91"/>
<dbReference type="Pfam" id="PF01292">
    <property type="entry name" value="Ni_hydr_CYTB"/>
    <property type="match status" value="1"/>
</dbReference>
<dbReference type="PANTHER" id="PTHR30485">
    <property type="entry name" value="NI/FE-HYDROGENASE 1 B-TYPE CYTOCHROME SUBUNIT"/>
    <property type="match status" value="1"/>
</dbReference>
<reference evidence="9 11" key="1">
    <citation type="submission" date="2017-09" db="EMBL/GenBank/DDBJ databases">
        <title>Genomics of the genus Arcobacter.</title>
        <authorList>
            <person name="Perez-Cataluna A."/>
            <person name="Figueras M.J."/>
            <person name="Salas-Masso N."/>
        </authorList>
    </citation>
    <scope>NUCLEOTIDE SEQUENCE [LARGE SCALE GENOMIC DNA]</scope>
    <source>
        <strain evidence="9 11">LMG 6621</strain>
    </source>
</reference>
<dbReference type="Proteomes" id="UP000262029">
    <property type="component" value="Chromosome"/>
</dbReference>
<dbReference type="RefSeq" id="WP_082946402.1">
    <property type="nucleotide sequence ID" value="NZ_CP032099.1"/>
</dbReference>
<name>A0AAD0SN91_9BACT</name>
<evidence type="ECO:0000256" key="2">
    <source>
        <dbReference type="ARBA" id="ARBA00022475"/>
    </source>
</evidence>
<evidence type="ECO:0000256" key="4">
    <source>
        <dbReference type="ARBA" id="ARBA00022989"/>
    </source>
</evidence>
<dbReference type="GO" id="GO:0005886">
    <property type="term" value="C:plasma membrane"/>
    <property type="evidence" value="ECO:0007669"/>
    <property type="project" value="UniProtKB-SubCell"/>
</dbReference>
<reference evidence="8 10" key="2">
    <citation type="submission" date="2018-08" db="EMBL/GenBank/DDBJ databases">
        <title>Complete genome of the Arcobacter skirrowii type strain LMG 6621.</title>
        <authorList>
            <person name="Miller W.G."/>
            <person name="Yee E."/>
            <person name="Bono J.L."/>
        </authorList>
    </citation>
    <scope>NUCLEOTIDE SEQUENCE [LARGE SCALE GENOMIC DNA]</scope>
    <source>
        <strain evidence="8 10">CCUG 10374</strain>
    </source>
</reference>
<feature type="transmembrane region" description="Helical" evidence="6">
    <location>
        <begin position="150"/>
        <end position="168"/>
    </location>
</feature>
<feature type="transmembrane region" description="Helical" evidence="6">
    <location>
        <begin position="12"/>
        <end position="28"/>
    </location>
</feature>
<feature type="transmembrane region" description="Helical" evidence="6">
    <location>
        <begin position="203"/>
        <end position="221"/>
    </location>
</feature>
<keyword evidence="3 6" id="KW-0812">Transmembrane</keyword>
<sequence length="375" mass="43321">MKKSYIWSLPTRVFHLLFALFILIAFLTDDDEFLRFHAIAGYSILILLFFRIYWGYFGPKYSLFKDFPANKNETKEFLKNIFSGSFKNEQKYIGHNPLASYVMIAMLIVTFIVIVTGVLAYGIQDGKGVASFLNDSFFKKMKLFKEIHEFFANFLIFLIVMHLVGIAFDRVFHKKYETLNSIATGYKMTDEDESIKLSIFQKIFAIVMFIAFLAFLIFNLYKPNNALVASKFEPIDYKTQNLAFVNECGSCHTLYPPNLLPKKSWVLIMSDLENHFGDDASLDEDVNKNILTFLVNNSAETSTNKASWNFLNSIGDKDIIALTKTSYWERKHKKIPKEVFKNEKVKSVANCKACHSDIEKGLIEYENIKDISDFI</sequence>
<accession>A0AAD0SN91</accession>
<evidence type="ECO:0000256" key="3">
    <source>
        <dbReference type="ARBA" id="ARBA00022692"/>
    </source>
</evidence>
<dbReference type="GO" id="GO:0020037">
    <property type="term" value="F:heme binding"/>
    <property type="evidence" value="ECO:0007669"/>
    <property type="project" value="TreeGrafter"/>
</dbReference>
<dbReference type="PANTHER" id="PTHR30485:SF2">
    <property type="entry name" value="BLL0597 PROTEIN"/>
    <property type="match status" value="1"/>
</dbReference>
<dbReference type="SUPFAM" id="SSF81342">
    <property type="entry name" value="Transmembrane di-heme cytochromes"/>
    <property type="match status" value="1"/>
</dbReference>
<feature type="domain" description="Cytochrome b561 bacterial/Ni-hydrogenase" evidence="7">
    <location>
        <begin position="7"/>
        <end position="185"/>
    </location>
</feature>
<proteinExistence type="predicted"/>
<evidence type="ECO:0000313" key="9">
    <source>
        <dbReference type="EMBL" id="RXI27215.1"/>
    </source>
</evidence>
<dbReference type="EMBL" id="CP032099">
    <property type="protein sequence ID" value="AXX85793.1"/>
    <property type="molecule type" value="Genomic_DNA"/>
</dbReference>
<keyword evidence="4 6" id="KW-1133">Transmembrane helix</keyword>
<dbReference type="Proteomes" id="UP000290580">
    <property type="component" value="Unassembled WGS sequence"/>
</dbReference>
<evidence type="ECO:0000313" key="8">
    <source>
        <dbReference type="EMBL" id="AXX85793.1"/>
    </source>
</evidence>
<evidence type="ECO:0000256" key="6">
    <source>
        <dbReference type="SAM" id="Phobius"/>
    </source>
</evidence>
<dbReference type="GeneID" id="61751771"/>
<dbReference type="InterPro" id="IPR051542">
    <property type="entry name" value="Hydrogenase_cytochrome"/>
</dbReference>
<comment type="subcellular location">
    <subcellularLocation>
        <location evidence="1">Cell membrane</location>
        <topology evidence="1">Multi-pass membrane protein</topology>
    </subcellularLocation>
</comment>
<dbReference type="InterPro" id="IPR016174">
    <property type="entry name" value="Di-haem_cyt_TM"/>
</dbReference>
<keyword evidence="5 6" id="KW-0472">Membrane</keyword>
<dbReference type="Pfam" id="PF09626">
    <property type="entry name" value="DHC"/>
    <property type="match status" value="1"/>
</dbReference>
<dbReference type="Gene3D" id="1.20.950.20">
    <property type="entry name" value="Transmembrane di-heme cytochromes, Chain C"/>
    <property type="match status" value="1"/>
</dbReference>
<protein>
    <submittedName>
        <fullName evidence="8">Diheme cytochrome c (N-terminal cytochrome b domain)</fullName>
    </submittedName>
</protein>
<gene>
    <name evidence="8" type="ORF">ASKIR_2031</name>
    <name evidence="9" type="ORF">CP959_03745</name>
</gene>
<dbReference type="InterPro" id="IPR011577">
    <property type="entry name" value="Cyt_b561_bac/Ni-Hgenase"/>
</dbReference>
<dbReference type="GO" id="GO:0009055">
    <property type="term" value="F:electron transfer activity"/>
    <property type="evidence" value="ECO:0007669"/>
    <property type="project" value="InterPro"/>
</dbReference>
<evidence type="ECO:0000259" key="7">
    <source>
        <dbReference type="Pfam" id="PF01292"/>
    </source>
</evidence>
<feature type="transmembrane region" description="Helical" evidence="6">
    <location>
        <begin position="34"/>
        <end position="54"/>
    </location>
</feature>
<keyword evidence="2" id="KW-1003">Cell membrane</keyword>
<feature type="transmembrane region" description="Helical" evidence="6">
    <location>
        <begin position="98"/>
        <end position="123"/>
    </location>
</feature>
<organism evidence="8 10">
    <name type="scientific">Aliarcobacter skirrowii CCUG 10374</name>
    <dbReference type="NCBI Taxonomy" id="1032239"/>
    <lineage>
        <taxon>Bacteria</taxon>
        <taxon>Pseudomonadati</taxon>
        <taxon>Campylobacterota</taxon>
        <taxon>Epsilonproteobacteria</taxon>
        <taxon>Campylobacterales</taxon>
        <taxon>Arcobacteraceae</taxon>
        <taxon>Aliarcobacter</taxon>
    </lineage>
</organism>
<dbReference type="EMBL" id="NXIC01000001">
    <property type="protein sequence ID" value="RXI27215.1"/>
    <property type="molecule type" value="Genomic_DNA"/>
</dbReference>